<keyword evidence="4" id="KW-0812">Transmembrane</keyword>
<keyword evidence="8" id="KW-1185">Reference proteome</keyword>
<comment type="caution">
    <text evidence="7">The sequence shown here is derived from an EMBL/GenBank/DDBJ whole genome shotgun (WGS) entry which is preliminary data.</text>
</comment>
<dbReference type="Pfam" id="PF21467">
    <property type="entry name" value="BetaGal_gal-bd"/>
    <property type="match status" value="1"/>
</dbReference>
<feature type="domain" description="Glycoside hydrolase 35 catalytic" evidence="5">
    <location>
        <begin position="191"/>
        <end position="225"/>
    </location>
</feature>
<dbReference type="InterPro" id="IPR031330">
    <property type="entry name" value="Gly_Hdrlase_35_cat"/>
</dbReference>
<organism evidence="7 8">
    <name type="scientific">Paralvinella palmiformis</name>
    <dbReference type="NCBI Taxonomy" id="53620"/>
    <lineage>
        <taxon>Eukaryota</taxon>
        <taxon>Metazoa</taxon>
        <taxon>Spiralia</taxon>
        <taxon>Lophotrochozoa</taxon>
        <taxon>Annelida</taxon>
        <taxon>Polychaeta</taxon>
        <taxon>Sedentaria</taxon>
        <taxon>Canalipalpata</taxon>
        <taxon>Terebellida</taxon>
        <taxon>Terebelliformia</taxon>
        <taxon>Alvinellidae</taxon>
        <taxon>Paralvinella</taxon>
    </lineage>
</organism>
<evidence type="ECO:0000259" key="5">
    <source>
        <dbReference type="Pfam" id="PF01301"/>
    </source>
</evidence>
<evidence type="ECO:0000256" key="2">
    <source>
        <dbReference type="ARBA" id="ARBA00022801"/>
    </source>
</evidence>
<feature type="domain" description="Glycoside hydrolase 35 catalytic" evidence="5">
    <location>
        <begin position="249"/>
        <end position="335"/>
    </location>
</feature>
<dbReference type="InterPro" id="IPR001944">
    <property type="entry name" value="Glycoside_Hdrlase_35"/>
</dbReference>
<dbReference type="InterPro" id="IPR048913">
    <property type="entry name" value="BetaGal_gal-bd"/>
</dbReference>
<evidence type="ECO:0008006" key="9">
    <source>
        <dbReference type="Google" id="ProtNLM"/>
    </source>
</evidence>
<dbReference type="Gene3D" id="3.20.20.80">
    <property type="entry name" value="Glycosidases"/>
    <property type="match status" value="2"/>
</dbReference>
<gene>
    <name evidence="7" type="ORF">LSH36_904g00014</name>
</gene>
<dbReference type="PRINTS" id="PR00742">
    <property type="entry name" value="GLHYDRLASE35"/>
</dbReference>
<keyword evidence="4" id="KW-0472">Membrane</keyword>
<evidence type="ECO:0000313" key="8">
    <source>
        <dbReference type="Proteomes" id="UP001208570"/>
    </source>
</evidence>
<dbReference type="GO" id="GO:0005975">
    <property type="term" value="P:carbohydrate metabolic process"/>
    <property type="evidence" value="ECO:0007669"/>
    <property type="project" value="InterPro"/>
</dbReference>
<evidence type="ECO:0000256" key="4">
    <source>
        <dbReference type="SAM" id="Phobius"/>
    </source>
</evidence>
<accession>A0AAD9IYD7</accession>
<evidence type="ECO:0000256" key="3">
    <source>
        <dbReference type="ARBA" id="ARBA00023295"/>
    </source>
</evidence>
<evidence type="ECO:0000259" key="6">
    <source>
        <dbReference type="Pfam" id="PF21467"/>
    </source>
</evidence>
<keyword evidence="4" id="KW-1133">Transmembrane helix</keyword>
<reference evidence="7" key="1">
    <citation type="journal article" date="2023" name="Mol. Biol. Evol.">
        <title>Third-Generation Sequencing Reveals the Adaptive Role of the Epigenome in Three Deep-Sea Polychaetes.</title>
        <authorList>
            <person name="Perez M."/>
            <person name="Aroh O."/>
            <person name="Sun Y."/>
            <person name="Lan Y."/>
            <person name="Juniper S.K."/>
            <person name="Young C.R."/>
            <person name="Angers B."/>
            <person name="Qian P.Y."/>
        </authorList>
    </citation>
    <scope>NUCLEOTIDE SEQUENCE</scope>
    <source>
        <strain evidence="7">P08H-3</strain>
    </source>
</reference>
<dbReference type="AlphaFoldDB" id="A0AAD9IYD7"/>
<dbReference type="Proteomes" id="UP001208570">
    <property type="component" value="Unassembled WGS sequence"/>
</dbReference>
<feature type="transmembrane region" description="Helical" evidence="4">
    <location>
        <begin position="6"/>
        <end position="27"/>
    </location>
</feature>
<keyword evidence="3" id="KW-0326">Glycosidase</keyword>
<dbReference type="GO" id="GO:0004553">
    <property type="term" value="F:hydrolase activity, hydrolyzing O-glycosyl compounds"/>
    <property type="evidence" value="ECO:0007669"/>
    <property type="project" value="InterPro"/>
</dbReference>
<feature type="domain" description="Glycoside hydrolase 35 catalytic" evidence="5">
    <location>
        <begin position="81"/>
        <end position="186"/>
    </location>
</feature>
<keyword evidence="2" id="KW-0378">Hydrolase</keyword>
<name>A0AAD9IYD7_9ANNE</name>
<proteinExistence type="inferred from homology"/>
<dbReference type="PANTHER" id="PTHR23421">
    <property type="entry name" value="BETA-GALACTOSIDASE RELATED"/>
    <property type="match status" value="1"/>
</dbReference>
<protein>
    <recommendedName>
        <fullName evidence="9">Beta-galactosidase</fullName>
    </recommendedName>
</protein>
<sequence>MHTVTWNKKIVITVCTVIVILFMTLIFNRKSQPPRSRTGMLKNGHSYSFSPTIVGVDPAIIDRPLQEKNRIRTFALKRDGFYISGQKTRILSGAVHYFRIVPEYWLDRLIRLKSAGLNTVETYVPWNRHEEIKGRFNFKGILDIRRFITLAQDLGLYVILRPGPYICSEWEFGGMPSWLLRDKHMKWHYFGPIIMMQIENEYGSFGSDAQYMLQLDQVNKHAVLKKRQPVLAVQRVKEDGLIWSVKDHEFEEGFCRQDSFQHNTFSTKDFQQSLQFILEEGSSVNFYMFHGGTNFGFMNGQHGHSPDVTSYDYDAPISEAGDVTPKYHVIRELIVKHKLNKTVRNFIQPTKLDYFRVHFLLDRNRTYLTSLWRTPAESTGVAVTFLMNREKGWHKGVVFVNGYNLGRYWHIGPTHSIYVPAPLLVNGKNKAVTDPLFTARLNCFTSLVKDITPFLVQYQTDRHMLPFLASDLNHMTKGLLYRLTERDIVDGTSSASLSELSLSGTAPIKKTLGSPLMPS</sequence>
<feature type="domain" description="Beta-galactosidase galactose-binding" evidence="6">
    <location>
        <begin position="391"/>
        <end position="429"/>
    </location>
</feature>
<dbReference type="SUPFAM" id="SSF51445">
    <property type="entry name" value="(Trans)glycosidases"/>
    <property type="match status" value="1"/>
</dbReference>
<dbReference type="InterPro" id="IPR008979">
    <property type="entry name" value="Galactose-bd-like_sf"/>
</dbReference>
<evidence type="ECO:0000256" key="1">
    <source>
        <dbReference type="ARBA" id="ARBA00009809"/>
    </source>
</evidence>
<evidence type="ECO:0000313" key="7">
    <source>
        <dbReference type="EMBL" id="KAK2142862.1"/>
    </source>
</evidence>
<dbReference type="SUPFAM" id="SSF49785">
    <property type="entry name" value="Galactose-binding domain-like"/>
    <property type="match status" value="1"/>
</dbReference>
<comment type="similarity">
    <text evidence="1">Belongs to the glycosyl hydrolase 35 family.</text>
</comment>
<dbReference type="InterPro" id="IPR017853">
    <property type="entry name" value="GH"/>
</dbReference>
<dbReference type="Pfam" id="PF01301">
    <property type="entry name" value="Glyco_hydro_35"/>
    <property type="match status" value="3"/>
</dbReference>
<dbReference type="EMBL" id="JAODUP010000904">
    <property type="protein sequence ID" value="KAK2142862.1"/>
    <property type="molecule type" value="Genomic_DNA"/>
</dbReference>
<dbReference type="Gene3D" id="2.60.120.260">
    <property type="entry name" value="Galactose-binding domain-like"/>
    <property type="match status" value="1"/>
</dbReference>